<feature type="domain" description="Thiolase C-terminal" evidence="1">
    <location>
        <begin position="253"/>
        <end position="361"/>
    </location>
</feature>
<evidence type="ECO:0000313" key="3">
    <source>
        <dbReference type="Proteomes" id="UP001500457"/>
    </source>
</evidence>
<name>A0ABP9EJU7_9PSEU</name>
<reference evidence="3" key="1">
    <citation type="journal article" date="2019" name="Int. J. Syst. Evol. Microbiol.">
        <title>The Global Catalogue of Microorganisms (GCM) 10K type strain sequencing project: providing services to taxonomists for standard genome sequencing and annotation.</title>
        <authorList>
            <consortium name="The Broad Institute Genomics Platform"/>
            <consortium name="The Broad Institute Genome Sequencing Center for Infectious Disease"/>
            <person name="Wu L."/>
            <person name="Ma J."/>
        </authorList>
    </citation>
    <scope>NUCLEOTIDE SEQUENCE [LARGE SCALE GENOMIC DNA]</scope>
    <source>
        <strain evidence="3">JCM 17983</strain>
    </source>
</reference>
<dbReference type="Pfam" id="PF22691">
    <property type="entry name" value="Thiolase_C_1"/>
    <property type="match status" value="1"/>
</dbReference>
<dbReference type="PANTHER" id="PTHR42870:SF1">
    <property type="entry name" value="NON-SPECIFIC LIPID-TRANSFER PROTEIN-LIKE 2"/>
    <property type="match status" value="1"/>
</dbReference>
<sequence>MNAAAAVVGVGTTAYGALGRTADDLAGEALRAALGDASLGALEVDGLLTHRVDSYERLAAEHGIDPRWTVALPPEGRMTGPALQLAAGALRDGTCRTVAVVYGNDSRTRGATYGAGGSGSTAAGEGYGTTPELAAPYGMTSPGAFSALMLARHRHLHGTTDRQLGAVATTFRRHAQLNPDALRRTDMTLEDYLVAPPVVAPLRRLDYCQINDGGVALVLTTLDRARDRPHPPVPVLAAAQRSRLTGSDLPPDDFWAGALAEVGDAVTRASGRGRDAVDALMVYDNFSPNVLFTLEGLGWCGAGEGGAWVADGRIALGGELPCNTSGGQLSEGYLQGWALVVEAVRQLRGDCGARQVPGARTVQYACAAPVVSSVLFGADD</sequence>
<comment type="caution">
    <text evidence="2">The sequence shown here is derived from an EMBL/GenBank/DDBJ whole genome shotgun (WGS) entry which is preliminary data.</text>
</comment>
<evidence type="ECO:0000313" key="2">
    <source>
        <dbReference type="EMBL" id="GAA4878986.1"/>
    </source>
</evidence>
<proteinExistence type="predicted"/>
<dbReference type="InterPro" id="IPR002155">
    <property type="entry name" value="Thiolase"/>
</dbReference>
<organism evidence="2 3">
    <name type="scientific">Actinomycetospora straminea</name>
    <dbReference type="NCBI Taxonomy" id="663607"/>
    <lineage>
        <taxon>Bacteria</taxon>
        <taxon>Bacillati</taxon>
        <taxon>Actinomycetota</taxon>
        <taxon>Actinomycetes</taxon>
        <taxon>Pseudonocardiales</taxon>
        <taxon>Pseudonocardiaceae</taxon>
        <taxon>Actinomycetospora</taxon>
    </lineage>
</organism>
<keyword evidence="3" id="KW-1185">Reference proteome</keyword>
<evidence type="ECO:0000259" key="1">
    <source>
        <dbReference type="Pfam" id="PF22691"/>
    </source>
</evidence>
<dbReference type="PANTHER" id="PTHR42870">
    <property type="entry name" value="ACETYL-COA C-ACETYLTRANSFERASE"/>
    <property type="match status" value="1"/>
</dbReference>
<dbReference type="Proteomes" id="UP001500457">
    <property type="component" value="Unassembled WGS sequence"/>
</dbReference>
<dbReference type="InterPro" id="IPR016039">
    <property type="entry name" value="Thiolase-like"/>
</dbReference>
<dbReference type="InterPro" id="IPR055140">
    <property type="entry name" value="Thiolase_C_2"/>
</dbReference>
<dbReference type="Gene3D" id="3.40.47.10">
    <property type="match status" value="1"/>
</dbReference>
<gene>
    <name evidence="2" type="ORF">GCM10023203_31950</name>
</gene>
<protein>
    <submittedName>
        <fullName evidence="2">Thiolase family protein</fullName>
    </submittedName>
</protein>
<dbReference type="PIRSF" id="PIRSF000429">
    <property type="entry name" value="Ac-CoA_Ac_transf"/>
    <property type="match status" value="1"/>
</dbReference>
<dbReference type="SUPFAM" id="SSF53901">
    <property type="entry name" value="Thiolase-like"/>
    <property type="match status" value="2"/>
</dbReference>
<dbReference type="CDD" id="cd00829">
    <property type="entry name" value="SCP-x_thiolase"/>
    <property type="match status" value="1"/>
</dbReference>
<accession>A0ABP9EJU7</accession>
<dbReference type="EMBL" id="BAABHQ010000008">
    <property type="protein sequence ID" value="GAA4878986.1"/>
    <property type="molecule type" value="Genomic_DNA"/>
</dbReference>
<dbReference type="RefSeq" id="WP_274232348.1">
    <property type="nucleotide sequence ID" value="NZ_BAABHQ010000008.1"/>
</dbReference>